<dbReference type="InterPro" id="IPR006710">
    <property type="entry name" value="Glyco_hydro_43"/>
</dbReference>
<keyword evidence="6" id="KW-0732">Signal</keyword>
<dbReference type="AlphaFoldDB" id="A0A6D2JC75"/>
<evidence type="ECO:0000313" key="8">
    <source>
        <dbReference type="Proteomes" id="UP000467841"/>
    </source>
</evidence>
<evidence type="ECO:0000313" key="7">
    <source>
        <dbReference type="EMBL" id="CAA7034631.1"/>
    </source>
</evidence>
<keyword evidence="5" id="KW-0812">Transmembrane</keyword>
<organism evidence="7 8">
    <name type="scientific">Microthlaspi erraticum</name>
    <dbReference type="NCBI Taxonomy" id="1685480"/>
    <lineage>
        <taxon>Eukaryota</taxon>
        <taxon>Viridiplantae</taxon>
        <taxon>Streptophyta</taxon>
        <taxon>Embryophyta</taxon>
        <taxon>Tracheophyta</taxon>
        <taxon>Spermatophyta</taxon>
        <taxon>Magnoliopsida</taxon>
        <taxon>eudicotyledons</taxon>
        <taxon>Gunneridae</taxon>
        <taxon>Pentapetalae</taxon>
        <taxon>rosids</taxon>
        <taxon>malvids</taxon>
        <taxon>Brassicales</taxon>
        <taxon>Brassicaceae</taxon>
        <taxon>Coluteocarpeae</taxon>
        <taxon>Microthlaspi</taxon>
    </lineage>
</organism>
<feature type="transmembrane region" description="Helical" evidence="5">
    <location>
        <begin position="64"/>
        <end position="86"/>
    </location>
</feature>
<keyword evidence="2" id="KW-0378">Hydrolase</keyword>
<dbReference type="Gene3D" id="2.115.10.20">
    <property type="entry name" value="Glycosyl hydrolase domain, family 43"/>
    <property type="match status" value="1"/>
</dbReference>
<evidence type="ECO:0000256" key="3">
    <source>
        <dbReference type="ARBA" id="ARBA00023295"/>
    </source>
</evidence>
<feature type="chain" id="PRO_5025392599" evidence="6">
    <location>
        <begin position="20"/>
        <end position="983"/>
    </location>
</feature>
<feature type="transmembrane region" description="Helical" evidence="5">
    <location>
        <begin position="537"/>
        <end position="557"/>
    </location>
</feature>
<feature type="transmembrane region" description="Helical" evidence="5">
    <location>
        <begin position="107"/>
        <end position="131"/>
    </location>
</feature>
<name>A0A6D2JC75_9BRAS</name>
<feature type="compositionally biased region" description="Basic residues" evidence="4">
    <location>
        <begin position="600"/>
        <end position="615"/>
    </location>
</feature>
<dbReference type="Proteomes" id="UP000467841">
    <property type="component" value="Unassembled WGS sequence"/>
</dbReference>
<dbReference type="InterPro" id="IPR023296">
    <property type="entry name" value="Glyco_hydro_beta-prop_sf"/>
</dbReference>
<proteinExistence type="inferred from homology"/>
<dbReference type="OrthoDB" id="1056237at2759"/>
<dbReference type="Pfam" id="PF04616">
    <property type="entry name" value="Glyco_hydro_43"/>
    <property type="match status" value="1"/>
</dbReference>
<dbReference type="SUPFAM" id="SSF75005">
    <property type="entry name" value="Arabinanase/levansucrase/invertase"/>
    <property type="match status" value="1"/>
</dbReference>
<feature type="signal peptide" evidence="6">
    <location>
        <begin position="1"/>
        <end position="19"/>
    </location>
</feature>
<sequence length="983" mass="111108">MTKSRIIGVLTAVISPVLAASGLSDGGDHGRFKRRDPLNSFRYYNGGFDVRNKHYWAATAFTGIHGYAVAGVLIIAGVCFGLYVAFSDKRRRRRVSSTRCRYLDRYYIPLFLLLLLFMLLSMATTGIVIAANQNAKNRTEEMKEAIDKAGEDVERNIRTVITSLTKIQYLLLPYDQKTTHLLNVTTHRLGKGSRLIQSFVLHKGPSIDLAIKISYVTHLMIVSTNLFVLLLAFAPLLLHWYPGFIMVIFLCWILTTFCWALTGFDFFLCTFAEDVCSAINGFVQDPQNNSLTSLFPCMDPLHSDKTLGVISLMIHNFITQLNSKVAESMHSSYALTARSNTVPSSPESGLICDPFVGQQINSYTPQSCSNGAIPIGEFPNMLSRFTCHDKDPPETCRITGKFITQEAYLKVYAYSNSAQGMLDILPSLQNLTQCLALKDTLSSIVSNQCKPFKGSIYWLWASMLALSIVMKVLVLLFLAKAFQERGKSFAWFSINPISSGERRHRKAKLSCESSTYMSGNSASGGLRGFSGGCRYSFLTLVWTVVGFFLVAHLLSLYNRKDNIDHQEAPSHHLQLHHRHHHHPIVHELVRVEEEMLRMPPPRKRSPRTSKRKSRKPIPLVEEFLDEKSPIRHLFFPGMETAAFGPTKDMGNDTLHYFPGKIWMDTEGNPIQAHGGGILHDEKSNIYYWYGEYKDGPTYHAHKKGPARVDIIGVGCYSSRDLWTWKNEGIVLRAEETNKTHDLHKSNVLERPKVIYNEKTEKYVMWMHIDDANYTKASVGVAISDNPTGPFEYLYSKRPHGFDSRDMTVFKDDDGVAYLIYSSEVNSVLHIGPLTEDYLDVTPVMKRVMVGQHREAPAIFKHEDTYYMVTSWCTGWAPNEALAHAAESVMGPWEKLGNPCIGGNKVFRLTTFFAQSTYVIPLPGVPGAFIFMADRWNPADLRDSRYVWLPLVIGGPADQPLESNFGFPMWSRVSIYWHSKWHLP</sequence>
<keyword evidence="8" id="KW-1185">Reference proteome</keyword>
<dbReference type="CDD" id="cd18825">
    <property type="entry name" value="GH43_CtGH43-like"/>
    <property type="match status" value="1"/>
</dbReference>
<evidence type="ECO:0000256" key="2">
    <source>
        <dbReference type="ARBA" id="ARBA00022801"/>
    </source>
</evidence>
<dbReference type="GO" id="GO:0005975">
    <property type="term" value="P:carbohydrate metabolic process"/>
    <property type="evidence" value="ECO:0007669"/>
    <property type="project" value="InterPro"/>
</dbReference>
<feature type="transmembrane region" description="Helical" evidence="5">
    <location>
        <begin position="457"/>
        <end position="479"/>
    </location>
</feature>
<protein>
    <submittedName>
        <fullName evidence="7">Uncharacterized protein</fullName>
    </submittedName>
</protein>
<keyword evidence="5" id="KW-0472">Membrane</keyword>
<accession>A0A6D2JC75</accession>
<evidence type="ECO:0000256" key="5">
    <source>
        <dbReference type="SAM" id="Phobius"/>
    </source>
</evidence>
<dbReference type="EMBL" id="CACVBM020001151">
    <property type="protein sequence ID" value="CAA7034631.1"/>
    <property type="molecule type" value="Genomic_DNA"/>
</dbReference>
<evidence type="ECO:0000256" key="1">
    <source>
        <dbReference type="ARBA" id="ARBA00009865"/>
    </source>
</evidence>
<feature type="transmembrane region" description="Helical" evidence="5">
    <location>
        <begin position="215"/>
        <end position="237"/>
    </location>
</feature>
<evidence type="ECO:0000256" key="4">
    <source>
        <dbReference type="SAM" id="MobiDB-lite"/>
    </source>
</evidence>
<dbReference type="PANTHER" id="PTHR22925">
    <property type="entry name" value="GLYCOSYL HYDROLASE 43 FAMILY MEMBER"/>
    <property type="match status" value="1"/>
</dbReference>
<dbReference type="GO" id="GO:0004553">
    <property type="term" value="F:hydrolase activity, hydrolyzing O-glycosyl compounds"/>
    <property type="evidence" value="ECO:0007669"/>
    <property type="project" value="InterPro"/>
</dbReference>
<dbReference type="PANTHER" id="PTHR22925:SF56">
    <property type="entry name" value="ARABINANASE_LEVANSUCRASE_INVERTASE"/>
    <property type="match status" value="1"/>
</dbReference>
<keyword evidence="5" id="KW-1133">Transmembrane helix</keyword>
<gene>
    <name evidence="7" type="ORF">MERR_LOCUS21866</name>
</gene>
<feature type="region of interest" description="Disordered" evidence="4">
    <location>
        <begin position="596"/>
        <end position="616"/>
    </location>
</feature>
<comment type="similarity">
    <text evidence="1">Belongs to the glycosyl hydrolase 43 family.</text>
</comment>
<reference evidence="7" key="1">
    <citation type="submission" date="2020-01" db="EMBL/GenBank/DDBJ databases">
        <authorList>
            <person name="Mishra B."/>
        </authorList>
    </citation>
    <scope>NUCLEOTIDE SEQUENCE [LARGE SCALE GENOMIC DNA]</scope>
</reference>
<dbReference type="FunFam" id="2.115.10.20:FF:000010">
    <property type="entry name" value="Arabinanase/levansucrase/invertase"/>
    <property type="match status" value="1"/>
</dbReference>
<keyword evidence="3" id="KW-0326">Glycosidase</keyword>
<evidence type="ECO:0000256" key="6">
    <source>
        <dbReference type="SAM" id="SignalP"/>
    </source>
</evidence>
<comment type="caution">
    <text evidence="7">The sequence shown here is derived from an EMBL/GenBank/DDBJ whole genome shotgun (WGS) entry which is preliminary data.</text>
</comment>
<feature type="transmembrane region" description="Helical" evidence="5">
    <location>
        <begin position="244"/>
        <end position="268"/>
    </location>
</feature>